<evidence type="ECO:0000313" key="2">
    <source>
        <dbReference type="Proteomes" id="UP001356095"/>
    </source>
</evidence>
<dbReference type="EMBL" id="JAUZMY010000016">
    <property type="protein sequence ID" value="MEE2038924.1"/>
    <property type="molecule type" value="Genomic_DNA"/>
</dbReference>
<keyword evidence="2" id="KW-1185">Reference proteome</keyword>
<dbReference type="RefSeq" id="WP_330092697.1">
    <property type="nucleotide sequence ID" value="NZ_JAUZMY010000016.1"/>
</dbReference>
<protein>
    <submittedName>
        <fullName evidence="1">Uncharacterized protein</fullName>
    </submittedName>
</protein>
<evidence type="ECO:0000313" key="1">
    <source>
        <dbReference type="EMBL" id="MEE2038924.1"/>
    </source>
</evidence>
<gene>
    <name evidence="1" type="ORF">Q8791_17030</name>
</gene>
<reference evidence="1 2" key="1">
    <citation type="submission" date="2023-08" db="EMBL/GenBank/DDBJ databases">
        <authorList>
            <person name="Girao M."/>
            <person name="Carvalho M.F."/>
        </authorList>
    </citation>
    <scope>NUCLEOTIDE SEQUENCE [LARGE SCALE GENOMIC DNA]</scope>
    <source>
        <strain evidence="1 2">CT-R113</strain>
    </source>
</reference>
<dbReference type="Proteomes" id="UP001356095">
    <property type="component" value="Unassembled WGS sequence"/>
</dbReference>
<sequence>MNDLTRGRFHGQEVTVAMLHELRRTGPGGLIVADGPMAPFEVIHSRDMDLGCPSQVIIYGHGDLTHELACEEEVWAQVASEATDNAYAHLYRWFFHSAGRMVRTLREDMRSRGMDLTNRPVVEQTEDGVKQVQDIYALRGEPRITFNADCVQRHRDSFLVSLAMHDEGRFVTSWPERVTLTGRAPRTVREAPSRAALYLETHP</sequence>
<name>A0ABU7KAI9_9ACTN</name>
<proteinExistence type="predicted"/>
<comment type="caution">
    <text evidence="1">The sequence shown here is derived from an EMBL/GenBank/DDBJ whole genome shotgun (WGS) entry which is preliminary data.</text>
</comment>
<organism evidence="1 2">
    <name type="scientific">Nocardiopsis codii</name>
    <dbReference type="NCBI Taxonomy" id="3065942"/>
    <lineage>
        <taxon>Bacteria</taxon>
        <taxon>Bacillati</taxon>
        <taxon>Actinomycetota</taxon>
        <taxon>Actinomycetes</taxon>
        <taxon>Streptosporangiales</taxon>
        <taxon>Nocardiopsidaceae</taxon>
        <taxon>Nocardiopsis</taxon>
    </lineage>
</organism>
<accession>A0ABU7KAI9</accession>